<dbReference type="OrthoDB" id="9803749at2"/>
<keyword evidence="4" id="KW-1185">Reference proteome</keyword>
<organism evidence="3 4">
    <name type="scientific">Paraglaciecola hydrolytica</name>
    <dbReference type="NCBI Taxonomy" id="1799789"/>
    <lineage>
        <taxon>Bacteria</taxon>
        <taxon>Pseudomonadati</taxon>
        <taxon>Pseudomonadota</taxon>
        <taxon>Gammaproteobacteria</taxon>
        <taxon>Alteromonadales</taxon>
        <taxon>Alteromonadaceae</taxon>
        <taxon>Paraglaciecola</taxon>
    </lineage>
</organism>
<dbReference type="CDD" id="cd03035">
    <property type="entry name" value="ArsC_Yffb"/>
    <property type="match status" value="1"/>
</dbReference>
<dbReference type="STRING" id="1799789.AX660_11305"/>
<evidence type="ECO:0000256" key="2">
    <source>
        <dbReference type="PROSITE-ProRule" id="PRU01282"/>
    </source>
</evidence>
<dbReference type="PROSITE" id="PS51353">
    <property type="entry name" value="ARSC"/>
    <property type="match status" value="1"/>
</dbReference>
<dbReference type="SUPFAM" id="SSF52833">
    <property type="entry name" value="Thioredoxin-like"/>
    <property type="match status" value="1"/>
</dbReference>
<reference evidence="4" key="1">
    <citation type="submission" date="2016-02" db="EMBL/GenBank/DDBJ databases">
        <authorList>
            <person name="Schultz-Johansen M."/>
            <person name="Glaring M.A."/>
            <person name="Bech P.K."/>
            <person name="Stougaard P."/>
        </authorList>
    </citation>
    <scope>NUCLEOTIDE SEQUENCE [LARGE SCALE GENOMIC DNA]</scope>
    <source>
        <strain evidence="4">S66</strain>
    </source>
</reference>
<dbReference type="InterPro" id="IPR036249">
    <property type="entry name" value="Thioredoxin-like_sf"/>
</dbReference>
<gene>
    <name evidence="3" type="ORF">AX660_11305</name>
</gene>
<name>A0A136A0W5_9ALTE</name>
<accession>A0A136A0W5</accession>
<dbReference type="Proteomes" id="UP000070299">
    <property type="component" value="Unassembled WGS sequence"/>
</dbReference>
<dbReference type="RefSeq" id="WP_068375526.1">
    <property type="nucleotide sequence ID" value="NZ_LSNE01000005.1"/>
</dbReference>
<dbReference type="NCBIfam" id="NF008107">
    <property type="entry name" value="PRK10853.1"/>
    <property type="match status" value="1"/>
</dbReference>
<evidence type="ECO:0000256" key="1">
    <source>
        <dbReference type="ARBA" id="ARBA00007198"/>
    </source>
</evidence>
<comment type="caution">
    <text evidence="3">The sequence shown here is derived from an EMBL/GenBank/DDBJ whole genome shotgun (WGS) entry which is preliminary data.</text>
</comment>
<protein>
    <submittedName>
        <fullName evidence="3">Arsenate reductase</fullName>
    </submittedName>
</protein>
<dbReference type="Pfam" id="PF03960">
    <property type="entry name" value="ArsC"/>
    <property type="match status" value="1"/>
</dbReference>
<dbReference type="PANTHER" id="PTHR30041">
    <property type="entry name" value="ARSENATE REDUCTASE"/>
    <property type="match status" value="1"/>
</dbReference>
<proteinExistence type="inferred from homology"/>
<evidence type="ECO:0000313" key="3">
    <source>
        <dbReference type="EMBL" id="KXI28790.1"/>
    </source>
</evidence>
<dbReference type="EMBL" id="LSNE01000005">
    <property type="protein sequence ID" value="KXI28790.1"/>
    <property type="molecule type" value="Genomic_DNA"/>
</dbReference>
<comment type="similarity">
    <text evidence="1 2">Belongs to the ArsC family.</text>
</comment>
<dbReference type="InterPro" id="IPR006660">
    <property type="entry name" value="Arsenate_reductase-like"/>
</dbReference>
<dbReference type="InterPro" id="IPR006504">
    <property type="entry name" value="Tscrpt_reg_Spx/MgsR"/>
</dbReference>
<dbReference type="PANTHER" id="PTHR30041:SF8">
    <property type="entry name" value="PROTEIN YFFB"/>
    <property type="match status" value="1"/>
</dbReference>
<sequence>MTYLYGIKNCDTIKKAKTWLTQQEIAFQFHDYRTDGITAEWLKETEKHLGWELMLNKKGTTFRQLSESQKQDLNQESALSLMLEFPAMIKRPILIHQQHYYCGFKAEQYHEIFSQ</sequence>
<dbReference type="NCBIfam" id="TIGR01617">
    <property type="entry name" value="arsC_related"/>
    <property type="match status" value="1"/>
</dbReference>
<dbReference type="Gene3D" id="3.40.30.10">
    <property type="entry name" value="Glutaredoxin"/>
    <property type="match status" value="1"/>
</dbReference>
<evidence type="ECO:0000313" key="4">
    <source>
        <dbReference type="Proteomes" id="UP000070299"/>
    </source>
</evidence>
<dbReference type="AlphaFoldDB" id="A0A136A0W5"/>